<dbReference type="PROSITE" id="PS00083">
    <property type="entry name" value="INTRADIOL_DIOXYGENAS"/>
    <property type="match status" value="1"/>
</dbReference>
<evidence type="ECO:0000256" key="3">
    <source>
        <dbReference type="ARBA" id="ARBA00023002"/>
    </source>
</evidence>
<evidence type="ECO:0000313" key="6">
    <source>
        <dbReference type="Proteomes" id="UP000317496"/>
    </source>
</evidence>
<organism evidence="5 6">
    <name type="scientific">Ferrovibrio terrae</name>
    <dbReference type="NCBI Taxonomy" id="2594003"/>
    <lineage>
        <taxon>Bacteria</taxon>
        <taxon>Pseudomonadati</taxon>
        <taxon>Pseudomonadota</taxon>
        <taxon>Alphaproteobacteria</taxon>
        <taxon>Rhodospirillales</taxon>
        <taxon>Rhodospirillaceae</taxon>
        <taxon>Ferrovibrio</taxon>
    </lineage>
</organism>
<dbReference type="Gene3D" id="2.60.130.10">
    <property type="entry name" value="Aromatic compound dioxygenase"/>
    <property type="match status" value="1"/>
</dbReference>
<protein>
    <submittedName>
        <fullName evidence="5">Protocatechuate 3,4-dioxygenase subunit alpha</fullName>
        <ecNumber evidence="5">1.13.11.3</ecNumber>
    </submittedName>
</protein>
<dbReference type="SUPFAM" id="SSF49482">
    <property type="entry name" value="Aromatic compound dioxygenase"/>
    <property type="match status" value="1"/>
</dbReference>
<dbReference type="GO" id="GO:0008199">
    <property type="term" value="F:ferric iron binding"/>
    <property type="evidence" value="ECO:0007669"/>
    <property type="project" value="InterPro"/>
</dbReference>
<dbReference type="Pfam" id="PF00775">
    <property type="entry name" value="Dioxygenase_C"/>
    <property type="match status" value="1"/>
</dbReference>
<reference evidence="5 6" key="1">
    <citation type="submission" date="2019-07" db="EMBL/GenBank/DDBJ databases">
        <title>Genome sequencing for Ferrovibrio sp. K5.</title>
        <authorList>
            <person name="Park S.-J."/>
        </authorList>
    </citation>
    <scope>NUCLEOTIDE SEQUENCE [LARGE SCALE GENOMIC DNA]</scope>
    <source>
        <strain evidence="5 6">K5</strain>
    </source>
</reference>
<proteinExistence type="inferred from homology"/>
<sequence>MTLVPTASSTVGPYLHIGLTPLQVHDIAKDASKGEKIVISGRVFDGEGQPVPDALIEFWQANADGKYATPEDSQDKPLDGKFTGFGRIPTDKEGRYSFSTVKPGAVPGPGNTLQAPHILVCVFMRGMLRHLYTRIYFSDETAANANDPVLGLVEDAGRKPTLIGERAAGKAEYRWDIRMQGEGETVFFDC</sequence>
<feature type="domain" description="Intradiol ring-cleavage dioxygenases" evidence="4">
    <location>
        <begin position="39"/>
        <end position="67"/>
    </location>
</feature>
<keyword evidence="2 5" id="KW-0223">Dioxygenase</keyword>
<evidence type="ECO:0000313" key="5">
    <source>
        <dbReference type="EMBL" id="QDO97945.1"/>
    </source>
</evidence>
<dbReference type="EC" id="1.13.11.3" evidence="5"/>
<dbReference type="RefSeq" id="WP_144068926.1">
    <property type="nucleotide sequence ID" value="NZ_CP041636.1"/>
</dbReference>
<gene>
    <name evidence="5" type="primary">pcaG</name>
    <name evidence="5" type="ORF">FNB15_12000</name>
</gene>
<evidence type="ECO:0000256" key="2">
    <source>
        <dbReference type="ARBA" id="ARBA00022964"/>
    </source>
</evidence>
<accession>A0A516H2I1</accession>
<keyword evidence="3 5" id="KW-0560">Oxidoreductase</keyword>
<dbReference type="InterPro" id="IPR050770">
    <property type="entry name" value="Intradiol_RC_Dioxygenase"/>
</dbReference>
<dbReference type="OrthoDB" id="9805815at2"/>
<evidence type="ECO:0000256" key="1">
    <source>
        <dbReference type="ARBA" id="ARBA00007825"/>
    </source>
</evidence>
<dbReference type="InterPro" id="IPR015889">
    <property type="entry name" value="Intradiol_dOase_core"/>
</dbReference>
<name>A0A516H2I1_9PROT</name>
<dbReference type="Proteomes" id="UP000317496">
    <property type="component" value="Chromosome"/>
</dbReference>
<dbReference type="KEGG" id="fer:FNB15_12000"/>
<dbReference type="EMBL" id="CP041636">
    <property type="protein sequence ID" value="QDO97945.1"/>
    <property type="molecule type" value="Genomic_DNA"/>
</dbReference>
<keyword evidence="6" id="KW-1185">Reference proteome</keyword>
<dbReference type="NCBIfam" id="TIGR02423">
    <property type="entry name" value="protocat_alph"/>
    <property type="match status" value="1"/>
</dbReference>
<dbReference type="AlphaFoldDB" id="A0A516H2I1"/>
<dbReference type="InterPro" id="IPR000627">
    <property type="entry name" value="Intradiol_dOase_C"/>
</dbReference>
<dbReference type="PANTHER" id="PTHR33711">
    <property type="entry name" value="DIOXYGENASE, PUTATIVE (AFU_ORTHOLOGUE AFUA_2G02910)-RELATED"/>
    <property type="match status" value="1"/>
</dbReference>
<evidence type="ECO:0000259" key="4">
    <source>
        <dbReference type="PROSITE" id="PS00083"/>
    </source>
</evidence>
<dbReference type="PANTHER" id="PTHR33711:SF9">
    <property type="entry name" value="PROTOCATECHUATE 3,4-DIOXYGENASE ALPHA CHAIN"/>
    <property type="match status" value="1"/>
</dbReference>
<comment type="similarity">
    <text evidence="1">Belongs to the intradiol ring-cleavage dioxygenase family.</text>
</comment>
<dbReference type="CDD" id="cd03463">
    <property type="entry name" value="3_4-PCD_alpha"/>
    <property type="match status" value="1"/>
</dbReference>
<dbReference type="GO" id="GO:0018578">
    <property type="term" value="F:protocatechuate 3,4-dioxygenase activity"/>
    <property type="evidence" value="ECO:0007669"/>
    <property type="project" value="UniProtKB-EC"/>
</dbReference>
<dbReference type="InterPro" id="IPR012786">
    <property type="entry name" value="Protocat_dOase_a"/>
</dbReference>